<dbReference type="InterPro" id="IPR046848">
    <property type="entry name" value="E_motif"/>
</dbReference>
<feature type="repeat" description="PPR" evidence="2">
    <location>
        <begin position="166"/>
        <end position="200"/>
    </location>
</feature>
<feature type="repeat" description="PPR" evidence="2">
    <location>
        <begin position="268"/>
        <end position="302"/>
    </location>
</feature>
<dbReference type="Pfam" id="PF14432">
    <property type="entry name" value="DYW_deaminase"/>
    <property type="match status" value="1"/>
</dbReference>
<dbReference type="GO" id="GO:0009451">
    <property type="term" value="P:RNA modification"/>
    <property type="evidence" value="ECO:0007669"/>
    <property type="project" value="InterPro"/>
</dbReference>
<name>A0A835I5H2_9MAGN</name>
<dbReference type="EMBL" id="JADFTS010000004">
    <property type="protein sequence ID" value="KAF9610804.1"/>
    <property type="molecule type" value="Genomic_DNA"/>
</dbReference>
<dbReference type="InterPro" id="IPR032867">
    <property type="entry name" value="DYW_dom"/>
</dbReference>
<reference evidence="4 5" key="1">
    <citation type="submission" date="2020-10" db="EMBL/GenBank/DDBJ databases">
        <title>The Coptis chinensis genome and diversification of protoberbering-type alkaloids.</title>
        <authorList>
            <person name="Wang B."/>
            <person name="Shu S."/>
            <person name="Song C."/>
            <person name="Liu Y."/>
        </authorList>
    </citation>
    <scope>NUCLEOTIDE SEQUENCE [LARGE SCALE GENOMIC DNA]</scope>
    <source>
        <strain evidence="4">HL-2020</strain>
        <tissue evidence="4">Leaf</tissue>
    </source>
</reference>
<dbReference type="InterPro" id="IPR011990">
    <property type="entry name" value="TPR-like_helical_dom_sf"/>
</dbReference>
<evidence type="ECO:0000256" key="1">
    <source>
        <dbReference type="ARBA" id="ARBA00022737"/>
    </source>
</evidence>
<dbReference type="NCBIfam" id="TIGR00756">
    <property type="entry name" value="PPR"/>
    <property type="match status" value="3"/>
</dbReference>
<dbReference type="Pfam" id="PF20431">
    <property type="entry name" value="E_motif"/>
    <property type="match status" value="1"/>
</dbReference>
<evidence type="ECO:0000313" key="4">
    <source>
        <dbReference type="EMBL" id="KAF9610804.1"/>
    </source>
</evidence>
<dbReference type="FunFam" id="1.25.40.10:FF:000344">
    <property type="entry name" value="Pentatricopeptide repeat-containing protein"/>
    <property type="match status" value="1"/>
</dbReference>
<proteinExistence type="predicted"/>
<dbReference type="InterPro" id="IPR046960">
    <property type="entry name" value="PPR_At4g14850-like_plant"/>
</dbReference>
<dbReference type="PANTHER" id="PTHR47926:SF408">
    <property type="entry name" value="DYW DOMAIN-CONTAINING PROTEIN"/>
    <property type="match status" value="1"/>
</dbReference>
<keyword evidence="1" id="KW-0677">Repeat</keyword>
<dbReference type="Proteomes" id="UP000631114">
    <property type="component" value="Unassembled WGS sequence"/>
</dbReference>
<dbReference type="FunFam" id="1.25.40.10:FF:002536">
    <property type="entry name" value="Tetratricopeptide repeat (TPR)-like superfamily protein"/>
    <property type="match status" value="1"/>
</dbReference>
<feature type="repeat" description="PPR" evidence="2">
    <location>
        <begin position="303"/>
        <end position="337"/>
    </location>
</feature>
<dbReference type="Gene3D" id="1.25.40.10">
    <property type="entry name" value="Tetratricopeptide repeat domain"/>
    <property type="match status" value="3"/>
</dbReference>
<protein>
    <recommendedName>
        <fullName evidence="3">DYW domain-containing protein</fullName>
    </recommendedName>
</protein>
<organism evidence="4 5">
    <name type="scientific">Coptis chinensis</name>
    <dbReference type="NCBI Taxonomy" id="261450"/>
    <lineage>
        <taxon>Eukaryota</taxon>
        <taxon>Viridiplantae</taxon>
        <taxon>Streptophyta</taxon>
        <taxon>Embryophyta</taxon>
        <taxon>Tracheophyta</taxon>
        <taxon>Spermatophyta</taxon>
        <taxon>Magnoliopsida</taxon>
        <taxon>Ranunculales</taxon>
        <taxon>Ranunculaceae</taxon>
        <taxon>Coptidoideae</taxon>
        <taxon>Coptis</taxon>
    </lineage>
</organism>
<keyword evidence="5" id="KW-1185">Reference proteome</keyword>
<dbReference type="GO" id="GO:0003723">
    <property type="term" value="F:RNA binding"/>
    <property type="evidence" value="ECO:0007669"/>
    <property type="project" value="InterPro"/>
</dbReference>
<accession>A0A835I5H2</accession>
<dbReference type="PROSITE" id="PS51375">
    <property type="entry name" value="PPR"/>
    <property type="match status" value="4"/>
</dbReference>
<feature type="repeat" description="PPR" evidence="2">
    <location>
        <begin position="135"/>
        <end position="165"/>
    </location>
</feature>
<dbReference type="PANTHER" id="PTHR47926">
    <property type="entry name" value="PENTATRICOPEPTIDE REPEAT-CONTAINING PROTEIN"/>
    <property type="match status" value="1"/>
</dbReference>
<comment type="caution">
    <text evidence="4">The sequence shown here is derived from an EMBL/GenBank/DDBJ whole genome shotgun (WGS) entry which is preliminary data.</text>
</comment>
<dbReference type="AlphaFoldDB" id="A0A835I5H2"/>
<evidence type="ECO:0000313" key="5">
    <source>
        <dbReference type="Proteomes" id="UP000631114"/>
    </source>
</evidence>
<sequence length="574" mass="63741">MALPFQSLLSKCKTFEQIKQVQSHLITTGHFQICPSRTKLLEICAISPSGNLIYATQIFKTIKFPSTSDWNAIIRGFAKSNVPKHAFKYYKSSFFSNRPDALTCSFVLKACARILAIFQARQIHCHVIRFGFQADALLLTTLLDVYAKVGDFDNAQRLFDEMGVRDIATWNVLISGLAQGSRARDALDLFKRMGFQGLKRNEVTVLGALSACSQLGALGEGEAVYSFVKENGLDGNVQVCNAVIDMYAKCGSVEKAKNVFDSINCSKSLVSWNTMIMGFAMHGHGVDALELFNEMGRVGVVPDGITYLAALFACNHAGLVSDGLGLFRAMVDSGVRPNVKHFGSVVDLLGRAGRLEEAHQMITSMPMVPDVVLWQTLLGASKTFGNVAMAERASRALVEMGSNSDGDFVLLSNIYAARERWDDVGRVREAMRSRNVKKVPGFSFIEVEGVIHKFINGDQSHPGWREIYRKLDEIGFRVKEYGYVPETCYVLHDIGEEEKEIALCHHSEKLAIAFGLISTGAGTSIQVIKNLRICGDCHVVFKLISKIYEREIIVRDRSRFHRFKEGSCSCGDYW</sequence>
<dbReference type="Pfam" id="PF01535">
    <property type="entry name" value="PPR"/>
    <property type="match status" value="5"/>
</dbReference>
<evidence type="ECO:0000256" key="2">
    <source>
        <dbReference type="PROSITE-ProRule" id="PRU00708"/>
    </source>
</evidence>
<dbReference type="Pfam" id="PF13041">
    <property type="entry name" value="PPR_2"/>
    <property type="match status" value="1"/>
</dbReference>
<feature type="domain" description="DYW" evidence="3">
    <location>
        <begin position="482"/>
        <end position="574"/>
    </location>
</feature>
<gene>
    <name evidence="4" type="ORF">IFM89_024936</name>
</gene>
<dbReference type="GO" id="GO:0008270">
    <property type="term" value="F:zinc ion binding"/>
    <property type="evidence" value="ECO:0007669"/>
    <property type="project" value="InterPro"/>
</dbReference>
<dbReference type="OrthoDB" id="185373at2759"/>
<evidence type="ECO:0000259" key="3">
    <source>
        <dbReference type="Pfam" id="PF14432"/>
    </source>
</evidence>
<dbReference type="InterPro" id="IPR002885">
    <property type="entry name" value="PPR_rpt"/>
</dbReference>